<protein>
    <submittedName>
        <fullName evidence="1">Endonuclease I</fullName>
    </submittedName>
</protein>
<reference evidence="1" key="1">
    <citation type="submission" date="2010-12" db="EMBL/GenBank/DDBJ databases">
        <title>Complete sequence of Rhodopseudomonas palustris DX-1.</title>
        <authorList>
            <consortium name="US DOE Joint Genome Institute"/>
            <person name="Lucas S."/>
            <person name="Copeland A."/>
            <person name="Lapidus A."/>
            <person name="Cheng J.-F."/>
            <person name="Goodwin L."/>
            <person name="Pitluck S."/>
            <person name="Misra M."/>
            <person name="Chertkov O."/>
            <person name="Detter J.C."/>
            <person name="Han C."/>
            <person name="Tapia R."/>
            <person name="Land M."/>
            <person name="Hauser L."/>
            <person name="Kyrpides N."/>
            <person name="Ivanova N."/>
            <person name="Ovchinnikova G."/>
            <person name="Logan B."/>
            <person name="Oda Y."/>
            <person name="Harwood C."/>
            <person name="Woyke T."/>
        </authorList>
    </citation>
    <scope>NUCLEOTIDE SEQUENCE [LARGE SCALE GENOMIC DNA]</scope>
    <source>
        <strain evidence="1">DX-1</strain>
    </source>
</reference>
<dbReference type="STRING" id="652103.Rpdx1_2988"/>
<evidence type="ECO:0000313" key="1">
    <source>
        <dbReference type="EMBL" id="ADU44569.1"/>
    </source>
</evidence>
<keyword evidence="1" id="KW-0255">Endonuclease</keyword>
<dbReference type="AlphaFoldDB" id="E6VL74"/>
<evidence type="ECO:0000313" key="2">
    <source>
        <dbReference type="Proteomes" id="UP000001402"/>
    </source>
</evidence>
<dbReference type="GO" id="GO:0016032">
    <property type="term" value="P:viral process"/>
    <property type="evidence" value="ECO:0007669"/>
    <property type="project" value="InterPro"/>
</dbReference>
<keyword evidence="1" id="KW-0378">Hydrolase</keyword>
<dbReference type="GO" id="GO:0008833">
    <property type="term" value="F:deoxyribonuclease IV (phage-T4-induced) activity"/>
    <property type="evidence" value="ECO:0007669"/>
    <property type="project" value="InterPro"/>
</dbReference>
<proteinExistence type="predicted"/>
<dbReference type="Proteomes" id="UP000001402">
    <property type="component" value="Chromosome"/>
</dbReference>
<accession>E6VL74</accession>
<name>E6VL74_RHOPX</name>
<dbReference type="CDD" id="cd22324">
    <property type="entry name" value="Endonuclease_I"/>
    <property type="match status" value="1"/>
</dbReference>
<dbReference type="InterPro" id="IPR008029">
    <property type="entry name" value="Phage_T7_Gp3_endoDNaseI"/>
</dbReference>
<dbReference type="Gene3D" id="3.40.91.30">
    <property type="match status" value="1"/>
</dbReference>
<dbReference type="HOGENOM" id="CLU_1823694_0_0_5"/>
<keyword evidence="1" id="KW-0540">Nuclease</keyword>
<organism evidence="1 2">
    <name type="scientific">Rhodopseudomonas palustris (strain DX-1)</name>
    <dbReference type="NCBI Taxonomy" id="652103"/>
    <lineage>
        <taxon>Bacteria</taxon>
        <taxon>Pseudomonadati</taxon>
        <taxon>Pseudomonadota</taxon>
        <taxon>Alphaproteobacteria</taxon>
        <taxon>Hyphomicrobiales</taxon>
        <taxon>Nitrobacteraceae</taxon>
        <taxon>Rhodopseudomonas</taxon>
    </lineage>
</organism>
<dbReference type="BioCyc" id="RPAL652103:RPDX1_RS14720-MONOMER"/>
<dbReference type="InterPro" id="IPR011335">
    <property type="entry name" value="Restrct_endonuc-II-like"/>
</dbReference>
<dbReference type="SUPFAM" id="SSF52980">
    <property type="entry name" value="Restriction endonuclease-like"/>
    <property type="match status" value="1"/>
</dbReference>
<dbReference type="EMBL" id="CP002418">
    <property type="protein sequence ID" value="ADU44569.1"/>
    <property type="molecule type" value="Genomic_DNA"/>
</dbReference>
<sequence>MARRPILVEARYRSDLERKVADQLDGAGVPYDFEGQWVRYTVPAREAKYLPDFTIRGTDIIIEAKGRFGGHKSDASGAQERQKMILLKEQHPDKRFVIVFQNAKKPIYKGSKTTYAKWATDHGFEWSDRGVVPASLINELKKTSTK</sequence>
<dbReference type="Pfam" id="PF05367">
    <property type="entry name" value="Phage_endo_I"/>
    <property type="match status" value="1"/>
</dbReference>
<dbReference type="GO" id="GO:0015074">
    <property type="term" value="P:DNA integration"/>
    <property type="evidence" value="ECO:0007669"/>
    <property type="project" value="InterPro"/>
</dbReference>
<dbReference type="KEGG" id="rpx:Rpdx1_2988"/>
<gene>
    <name evidence="1" type="ordered locus">Rpdx1_2988</name>
</gene>
<dbReference type="OrthoDB" id="1634609at2"/>
<dbReference type="eggNOG" id="ENOG5032W1T">
    <property type="taxonomic scope" value="Bacteria"/>
</dbReference>